<comment type="similarity">
    <text evidence="2">Belongs to the NADP-dependent oxidoreductase L4BD family.</text>
</comment>
<comment type="catalytic activity">
    <reaction evidence="25">
        <text>dodecanal + NADP(+) = (2E)-dodecenal + NADPH + H(+)</text>
        <dbReference type="Rhea" id="RHEA:50784"/>
        <dbReference type="ChEBI" id="CHEBI:15378"/>
        <dbReference type="ChEBI" id="CHEBI:27836"/>
        <dbReference type="ChEBI" id="CHEBI:57783"/>
        <dbReference type="ChEBI" id="CHEBI:58349"/>
        <dbReference type="ChEBI" id="CHEBI:133741"/>
    </reaction>
    <physiologicalReaction direction="right-to-left" evidence="25">
        <dbReference type="Rhea" id="RHEA:50786"/>
    </physiologicalReaction>
</comment>
<evidence type="ECO:0000256" key="34">
    <source>
        <dbReference type="ARBA" id="ARBA00049368"/>
    </source>
</evidence>
<dbReference type="Gene3D" id="3.40.50.720">
    <property type="entry name" value="NAD(P)-binding Rossmann-like Domain"/>
    <property type="match status" value="1"/>
</dbReference>
<comment type="catalytic activity">
    <reaction evidence="28">
        <text>4-hydroxynonanal + NADP(+) = (E)-4-hydroxynon-2-enal + NADPH + H(+)</text>
        <dbReference type="Rhea" id="RHEA:64736"/>
        <dbReference type="ChEBI" id="CHEBI:15378"/>
        <dbReference type="ChEBI" id="CHEBI:57783"/>
        <dbReference type="ChEBI" id="CHEBI:58349"/>
        <dbReference type="ChEBI" id="CHEBI:58968"/>
        <dbReference type="ChEBI" id="CHEBI:156112"/>
    </reaction>
    <physiologicalReaction direction="right-to-left" evidence="28">
        <dbReference type="Rhea" id="RHEA:64738"/>
    </physiologicalReaction>
</comment>
<evidence type="ECO:0000256" key="22">
    <source>
        <dbReference type="ARBA" id="ARBA00047742"/>
    </source>
</evidence>
<evidence type="ECO:0000256" key="15">
    <source>
        <dbReference type="ARBA" id="ARBA00023278"/>
    </source>
</evidence>
<gene>
    <name evidence="36" type="ORF">HHI36_003075</name>
</gene>
<proteinExistence type="inferred from homology"/>
<comment type="catalytic activity">
    <reaction evidence="26">
        <text>nonan-2-one + NADP(+) = (3E)-nonen-2-one + NADPH + H(+)</text>
        <dbReference type="Rhea" id="RHEA:50616"/>
        <dbReference type="ChEBI" id="CHEBI:15378"/>
        <dbReference type="ChEBI" id="CHEBI:57783"/>
        <dbReference type="ChEBI" id="CHEBI:58349"/>
        <dbReference type="ChEBI" id="CHEBI:77927"/>
        <dbReference type="ChEBI" id="CHEBI:133457"/>
    </reaction>
    <physiologicalReaction direction="right-to-left" evidence="26">
        <dbReference type="Rhea" id="RHEA:50618"/>
    </physiologicalReaction>
</comment>
<dbReference type="Pfam" id="PF00107">
    <property type="entry name" value="ADH_zinc_N"/>
    <property type="match status" value="1"/>
</dbReference>
<keyword evidence="9" id="KW-0597">Phosphoprotein</keyword>
<evidence type="ECO:0000256" key="28">
    <source>
        <dbReference type="ARBA" id="ARBA00048387"/>
    </source>
</evidence>
<keyword evidence="37" id="KW-1185">Reference proteome</keyword>
<dbReference type="Pfam" id="PF16884">
    <property type="entry name" value="ADH_N_2"/>
    <property type="match status" value="1"/>
</dbReference>
<evidence type="ECO:0000256" key="25">
    <source>
        <dbReference type="ARBA" id="ARBA00047903"/>
    </source>
</evidence>
<comment type="catalytic activity">
    <reaction evidence="27">
        <text>13,14-dihydro-15-oxo-PGF2alpha + NADP(+) = 15-oxoprostaglandin F2alpha + NADPH + H(+)</text>
        <dbReference type="Rhea" id="RHEA:50588"/>
        <dbReference type="ChEBI" id="CHEBI:15378"/>
        <dbReference type="ChEBI" id="CHEBI:57783"/>
        <dbReference type="ChEBI" id="CHEBI:58349"/>
        <dbReference type="ChEBI" id="CHEBI:133374"/>
        <dbReference type="ChEBI" id="CHEBI:133409"/>
    </reaction>
    <physiologicalReaction direction="right-to-left" evidence="27">
        <dbReference type="Rhea" id="RHEA:50590"/>
    </physiologicalReaction>
</comment>
<keyword evidence="13" id="KW-0560">Oxidoreductase</keyword>
<sequence length="329" mass="36605">MKAKKYVLRNQFVGFPKKSDVEMVEEELPPLKEGEFLCESLYISIDPYQRAYLVEVGNVVLGSQVARILESRNSKFPCGRYVIAYYGWKTHGIIDETSAGVGFPPRLIQDPINHPISYYLGVLGMPGATAYFGFLEICHPKPGETIVVSGAAGAVGHVVGQIAKIKGCKVIGIVGSEEKGRWITEDLKFDGYINYKLHNISKTLAALAPEGVDCYFDNVGGEISNDVMKQMNLYGRISVCGAISSYNSIEEDKASIVQKTMIFKELNMEGFRVFRWLHRFEEVITQHGKWLAEGKLKTKETITKGFENTFQAFTGMLNGSNFGKAIVEL</sequence>
<dbReference type="InterPro" id="IPR013149">
    <property type="entry name" value="ADH-like_C"/>
</dbReference>
<feature type="domain" description="Enoyl reductase (ER)" evidence="35">
    <location>
        <begin position="14"/>
        <end position="327"/>
    </location>
</feature>
<evidence type="ECO:0000256" key="27">
    <source>
        <dbReference type="ARBA" id="ARBA00048290"/>
    </source>
</evidence>
<evidence type="ECO:0000313" key="36">
    <source>
        <dbReference type="EMBL" id="KAL3288642.1"/>
    </source>
</evidence>
<dbReference type="PANTHER" id="PTHR43205">
    <property type="entry name" value="PROSTAGLANDIN REDUCTASE"/>
    <property type="match status" value="1"/>
</dbReference>
<evidence type="ECO:0000256" key="14">
    <source>
        <dbReference type="ARBA" id="ARBA00023098"/>
    </source>
</evidence>
<comment type="caution">
    <text evidence="36">The sequence shown here is derived from an EMBL/GenBank/DDBJ whole genome shotgun (WGS) entry which is preliminary data.</text>
</comment>
<evidence type="ECO:0000256" key="19">
    <source>
        <dbReference type="ARBA" id="ARBA00033119"/>
    </source>
</evidence>
<evidence type="ECO:0000256" key="21">
    <source>
        <dbReference type="ARBA" id="ARBA00047617"/>
    </source>
</evidence>
<evidence type="ECO:0000256" key="29">
    <source>
        <dbReference type="ARBA" id="ARBA00048591"/>
    </source>
</evidence>
<comment type="catalytic activity">
    <reaction evidence="20">
        <text>octanal + NADP(+) = (2E)-octenal + NADPH + H(+)</text>
        <dbReference type="Rhea" id="RHEA:50780"/>
        <dbReference type="ChEBI" id="CHEBI:15378"/>
        <dbReference type="ChEBI" id="CHEBI:17935"/>
        <dbReference type="ChEBI" id="CHEBI:57783"/>
        <dbReference type="ChEBI" id="CHEBI:58349"/>
        <dbReference type="ChEBI" id="CHEBI:61748"/>
    </reaction>
    <physiologicalReaction direction="right-to-left" evidence="20">
        <dbReference type="Rhea" id="RHEA:50782"/>
    </physiologicalReaction>
</comment>
<keyword evidence="10" id="KW-0276">Fatty acid metabolism</keyword>
<keyword evidence="8" id="KW-0644">Prostaglandin metabolism</keyword>
<name>A0ABD2PD77_9CUCU</name>
<dbReference type="FunFam" id="3.40.50.720:FF:000121">
    <property type="entry name" value="Prostaglandin reductase 2"/>
    <property type="match status" value="1"/>
</dbReference>
<dbReference type="InterPro" id="IPR045010">
    <property type="entry name" value="MDR_fam"/>
</dbReference>
<evidence type="ECO:0000256" key="11">
    <source>
        <dbReference type="ARBA" id="ARBA00022857"/>
    </source>
</evidence>
<evidence type="ECO:0000256" key="16">
    <source>
        <dbReference type="ARBA" id="ARBA00031851"/>
    </source>
</evidence>
<keyword evidence="15" id="KW-0379">Hydroxylation</keyword>
<dbReference type="InterPro" id="IPR036291">
    <property type="entry name" value="NAD(P)-bd_dom_sf"/>
</dbReference>
<evidence type="ECO:0000256" key="8">
    <source>
        <dbReference type="ARBA" id="ARBA00022501"/>
    </source>
</evidence>
<evidence type="ECO:0000256" key="9">
    <source>
        <dbReference type="ARBA" id="ARBA00022553"/>
    </source>
</evidence>
<evidence type="ECO:0000256" key="30">
    <source>
        <dbReference type="ARBA" id="ARBA00048953"/>
    </source>
</evidence>
<comment type="catalytic activity">
    <reaction evidence="34">
        <text>hexanal + NADP(+) = (E)-hex-2-enal + NADPH + H(+)</text>
        <dbReference type="Rhea" id="RHEA:50776"/>
        <dbReference type="ChEBI" id="CHEBI:15378"/>
        <dbReference type="ChEBI" id="CHEBI:28913"/>
        <dbReference type="ChEBI" id="CHEBI:57783"/>
        <dbReference type="ChEBI" id="CHEBI:58349"/>
        <dbReference type="ChEBI" id="CHEBI:88528"/>
    </reaction>
    <physiologicalReaction direction="right-to-left" evidence="34">
        <dbReference type="Rhea" id="RHEA:50778"/>
    </physiologicalReaction>
</comment>
<dbReference type="Gene3D" id="3.90.180.10">
    <property type="entry name" value="Medium-chain alcohol dehydrogenases, catalytic domain"/>
    <property type="match status" value="1"/>
</dbReference>
<evidence type="ECO:0000256" key="23">
    <source>
        <dbReference type="ARBA" id="ARBA00047871"/>
    </source>
</evidence>
<dbReference type="SUPFAM" id="SSF50129">
    <property type="entry name" value="GroES-like"/>
    <property type="match status" value="2"/>
</dbReference>
<accession>A0ABD2PD77</accession>
<keyword evidence="12" id="KW-0007">Acetylation</keyword>
<organism evidence="36 37">
    <name type="scientific">Cryptolaemus montrouzieri</name>
    <dbReference type="NCBI Taxonomy" id="559131"/>
    <lineage>
        <taxon>Eukaryota</taxon>
        <taxon>Metazoa</taxon>
        <taxon>Ecdysozoa</taxon>
        <taxon>Arthropoda</taxon>
        <taxon>Hexapoda</taxon>
        <taxon>Insecta</taxon>
        <taxon>Pterygota</taxon>
        <taxon>Neoptera</taxon>
        <taxon>Endopterygota</taxon>
        <taxon>Coleoptera</taxon>
        <taxon>Polyphaga</taxon>
        <taxon>Cucujiformia</taxon>
        <taxon>Coccinelloidea</taxon>
        <taxon>Coccinellidae</taxon>
        <taxon>Scymninae</taxon>
        <taxon>Scymnini</taxon>
        <taxon>Cryptolaemus</taxon>
    </lineage>
</organism>
<evidence type="ECO:0000313" key="37">
    <source>
        <dbReference type="Proteomes" id="UP001516400"/>
    </source>
</evidence>
<evidence type="ECO:0000256" key="3">
    <source>
        <dbReference type="ARBA" id="ARBA00011852"/>
    </source>
</evidence>
<comment type="catalytic activity">
    <reaction evidence="30">
        <text>6-trans-leukotriene B4 + NADP(+) = 12-oxo-(5S)-hydroxy-(6E,8E,10E,14Z)-eicosatetraenoate + NADPH + H(+)</text>
        <dbReference type="Rhea" id="RHEA:51204"/>
        <dbReference type="ChEBI" id="CHEBI:15378"/>
        <dbReference type="ChEBI" id="CHEBI:57783"/>
        <dbReference type="ChEBI" id="CHEBI:58349"/>
        <dbReference type="ChEBI" id="CHEBI:90723"/>
        <dbReference type="ChEBI" id="CHEBI:133974"/>
    </reaction>
    <physiologicalReaction direction="left-to-right" evidence="30">
        <dbReference type="Rhea" id="RHEA:51205"/>
    </physiologicalReaction>
</comment>
<comment type="catalytic activity">
    <reaction evidence="32">
        <text>13,14-dihydro-15-oxo-prostaglandin E1 + NADP(+) = 15-oxoprostaglandin E1 + NADPH + H(+)</text>
        <dbReference type="Rhea" id="RHEA:50584"/>
        <dbReference type="ChEBI" id="CHEBI:15378"/>
        <dbReference type="ChEBI" id="CHEBI:57401"/>
        <dbReference type="ChEBI" id="CHEBI:57783"/>
        <dbReference type="ChEBI" id="CHEBI:58349"/>
        <dbReference type="ChEBI" id="CHEBI:133408"/>
    </reaction>
    <physiologicalReaction direction="right-to-left" evidence="32">
        <dbReference type="Rhea" id="RHEA:50586"/>
    </physiologicalReaction>
</comment>
<evidence type="ECO:0000256" key="6">
    <source>
        <dbReference type="ARBA" id="ARBA00020651"/>
    </source>
</evidence>
<comment type="catalytic activity">
    <reaction evidence="21">
        <text>decanal + NADP(+) = (2E)-decenal + NADPH + H(+)</text>
        <dbReference type="Rhea" id="RHEA:50612"/>
        <dbReference type="ChEBI" id="CHEBI:15378"/>
        <dbReference type="ChEBI" id="CHEBI:31457"/>
        <dbReference type="ChEBI" id="CHEBI:57783"/>
        <dbReference type="ChEBI" id="CHEBI:58349"/>
        <dbReference type="ChEBI" id="CHEBI:133455"/>
    </reaction>
    <physiologicalReaction direction="right-to-left" evidence="21">
        <dbReference type="Rhea" id="RHEA:50614"/>
    </physiologicalReaction>
</comment>
<evidence type="ECO:0000256" key="2">
    <source>
        <dbReference type="ARBA" id="ARBA00010460"/>
    </source>
</evidence>
<evidence type="ECO:0000256" key="20">
    <source>
        <dbReference type="ARBA" id="ARBA00047461"/>
    </source>
</evidence>
<dbReference type="InterPro" id="IPR020843">
    <property type="entry name" value="ER"/>
</dbReference>
<dbReference type="InterPro" id="IPR011032">
    <property type="entry name" value="GroES-like_sf"/>
</dbReference>
<evidence type="ECO:0000259" key="35">
    <source>
        <dbReference type="SMART" id="SM00829"/>
    </source>
</evidence>
<evidence type="ECO:0000256" key="13">
    <source>
        <dbReference type="ARBA" id="ARBA00023002"/>
    </source>
</evidence>
<dbReference type="SUPFAM" id="SSF51735">
    <property type="entry name" value="NAD(P)-binding Rossmann-fold domains"/>
    <property type="match status" value="1"/>
</dbReference>
<dbReference type="InterPro" id="IPR041694">
    <property type="entry name" value="ADH_N_2"/>
</dbReference>
<dbReference type="GO" id="GO:0047522">
    <property type="term" value="F:15-oxoprostaglandin 13-reductase [NAD(P)+] activity"/>
    <property type="evidence" value="ECO:0007669"/>
    <property type="project" value="UniProtKB-EC"/>
</dbReference>
<evidence type="ECO:0000256" key="17">
    <source>
        <dbReference type="ARBA" id="ARBA00032255"/>
    </source>
</evidence>
<dbReference type="SMART" id="SM00829">
    <property type="entry name" value="PKS_ER"/>
    <property type="match status" value="1"/>
</dbReference>
<comment type="catalytic activity">
    <reaction evidence="24">
        <text>13,14-dihydro-15-oxo-prostaglandin F1alpha + NADP(+) = 15-oxoprostaglandin F1alpha + NADPH + H(+)</text>
        <dbReference type="Rhea" id="RHEA:50592"/>
        <dbReference type="ChEBI" id="CHEBI:15378"/>
        <dbReference type="ChEBI" id="CHEBI:57783"/>
        <dbReference type="ChEBI" id="CHEBI:58349"/>
        <dbReference type="ChEBI" id="CHEBI:79072"/>
        <dbReference type="ChEBI" id="CHEBI:133411"/>
    </reaction>
    <physiologicalReaction direction="right-to-left" evidence="24">
        <dbReference type="Rhea" id="RHEA:50594"/>
    </physiologicalReaction>
</comment>
<evidence type="ECO:0000256" key="4">
    <source>
        <dbReference type="ARBA" id="ARBA00011981"/>
    </source>
</evidence>
<comment type="catalytic activity">
    <reaction evidence="23">
        <text>leukotriene B4 + NADP(+) = 12-oxo-leukotriene B4 + NADPH + H(+)</text>
        <dbReference type="Rhea" id="RHEA:50608"/>
        <dbReference type="ChEBI" id="CHEBI:15378"/>
        <dbReference type="ChEBI" id="CHEBI:57461"/>
        <dbReference type="ChEBI" id="CHEBI:57783"/>
        <dbReference type="ChEBI" id="CHEBI:58349"/>
        <dbReference type="ChEBI" id="CHEBI:133309"/>
    </reaction>
    <physiologicalReaction direction="left-to-right" evidence="23">
        <dbReference type="Rhea" id="RHEA:50609"/>
    </physiologicalReaction>
</comment>
<comment type="catalytic activity">
    <reaction evidence="33">
        <text>an n-alkanal + NADP(+) = an alk-2-enal + NADPH + H(+)</text>
        <dbReference type="Rhea" id="RHEA:13737"/>
        <dbReference type="ChEBI" id="CHEBI:12834"/>
        <dbReference type="ChEBI" id="CHEBI:13757"/>
        <dbReference type="ChEBI" id="CHEBI:15378"/>
        <dbReference type="ChEBI" id="CHEBI:57783"/>
        <dbReference type="ChEBI" id="CHEBI:58349"/>
        <dbReference type="EC" id="1.3.1.74"/>
    </reaction>
    <physiologicalReaction direction="right-to-left" evidence="33">
        <dbReference type="Rhea" id="RHEA:13739"/>
    </physiologicalReaction>
</comment>
<protein>
    <recommendedName>
        <fullName evidence="6">Prostaglandin reductase 1</fullName>
        <ecNumber evidence="4">1.3.1.48</ecNumber>
        <ecNumber evidence="5">1.3.1.74</ecNumber>
    </recommendedName>
    <alternativeName>
        <fullName evidence="19">15-oxoprostaglandin 13-reductase</fullName>
    </alternativeName>
    <alternativeName>
        <fullName evidence="17">Dithiolethione-inducible gene 1 protein</fullName>
    </alternativeName>
    <alternativeName>
        <fullName evidence="16">Leukotriene B4 12-hydroxydehydrogenase</fullName>
    </alternativeName>
    <alternativeName>
        <fullName evidence="18">NAD(P)H-dependent alkenal/one oxidoreductase</fullName>
    </alternativeName>
</protein>
<dbReference type="GO" id="GO:0005737">
    <property type="term" value="C:cytoplasm"/>
    <property type="evidence" value="ECO:0007669"/>
    <property type="project" value="UniProtKB-SubCell"/>
</dbReference>
<comment type="subunit">
    <text evidence="3">Monomer or homodimer.</text>
</comment>
<reference evidence="36 37" key="1">
    <citation type="journal article" date="2021" name="BMC Biol.">
        <title>Horizontally acquired antibacterial genes associated with adaptive radiation of ladybird beetles.</title>
        <authorList>
            <person name="Li H.S."/>
            <person name="Tang X.F."/>
            <person name="Huang Y.H."/>
            <person name="Xu Z.Y."/>
            <person name="Chen M.L."/>
            <person name="Du X.Y."/>
            <person name="Qiu B.Y."/>
            <person name="Chen P.T."/>
            <person name="Zhang W."/>
            <person name="Slipinski A."/>
            <person name="Escalona H.E."/>
            <person name="Waterhouse R.M."/>
            <person name="Zwick A."/>
            <person name="Pang H."/>
        </authorList>
    </citation>
    <scope>NUCLEOTIDE SEQUENCE [LARGE SCALE GENOMIC DNA]</scope>
    <source>
        <strain evidence="36">SYSU2018</strain>
    </source>
</reference>
<keyword evidence="7" id="KW-0963">Cytoplasm</keyword>
<evidence type="ECO:0000256" key="5">
    <source>
        <dbReference type="ARBA" id="ARBA00012410"/>
    </source>
</evidence>
<evidence type="ECO:0000256" key="24">
    <source>
        <dbReference type="ARBA" id="ARBA00047878"/>
    </source>
</evidence>
<dbReference type="GO" id="GO:0032440">
    <property type="term" value="F:2-alkenal reductase [NAD(P)H] activity"/>
    <property type="evidence" value="ECO:0007669"/>
    <property type="project" value="UniProtKB-EC"/>
</dbReference>
<dbReference type="InterPro" id="IPR014190">
    <property type="entry name" value="PTGR1"/>
</dbReference>
<comment type="catalytic activity">
    <reaction evidence="22">
        <text>pentan-2-one + NADP(+) = (E)-pent-3-en-2-one + NADPH + H(+)</text>
        <dbReference type="Rhea" id="RHEA:50788"/>
        <dbReference type="ChEBI" id="CHEBI:15378"/>
        <dbReference type="ChEBI" id="CHEBI:16472"/>
        <dbReference type="ChEBI" id="CHEBI:57783"/>
        <dbReference type="ChEBI" id="CHEBI:58349"/>
        <dbReference type="ChEBI" id="CHEBI:145276"/>
    </reaction>
    <physiologicalReaction direction="right-to-left" evidence="22">
        <dbReference type="Rhea" id="RHEA:50790"/>
    </physiologicalReaction>
</comment>
<evidence type="ECO:0000256" key="1">
    <source>
        <dbReference type="ARBA" id="ARBA00004496"/>
    </source>
</evidence>
<evidence type="ECO:0000256" key="33">
    <source>
        <dbReference type="ARBA" id="ARBA00049179"/>
    </source>
</evidence>
<comment type="catalytic activity">
    <reaction evidence="31">
        <text>(5S,12S)-dihydroxy-(6E,10E,12E,14Z)-eicosatetraenoate + NADP(+) = 12-oxo-(5S)-hydroxy-(6E,8E,10E,14Z)-eicosatetraenoate + NADPH + H(+)</text>
        <dbReference type="Rhea" id="RHEA:51212"/>
        <dbReference type="ChEBI" id="CHEBI:15378"/>
        <dbReference type="ChEBI" id="CHEBI:57783"/>
        <dbReference type="ChEBI" id="CHEBI:58349"/>
        <dbReference type="ChEBI" id="CHEBI:133974"/>
        <dbReference type="ChEBI" id="CHEBI:133975"/>
    </reaction>
    <physiologicalReaction direction="left-to-right" evidence="31">
        <dbReference type="Rhea" id="RHEA:51213"/>
    </physiologicalReaction>
</comment>
<dbReference type="Proteomes" id="UP001516400">
    <property type="component" value="Unassembled WGS sequence"/>
</dbReference>
<dbReference type="EMBL" id="JABFTP020000185">
    <property type="protein sequence ID" value="KAL3288642.1"/>
    <property type="molecule type" value="Genomic_DNA"/>
</dbReference>
<dbReference type="CDD" id="cd08294">
    <property type="entry name" value="leukotriene_B4_DH_like"/>
    <property type="match status" value="1"/>
</dbReference>
<comment type="subcellular location">
    <subcellularLocation>
        <location evidence="1">Cytoplasm</location>
    </subcellularLocation>
</comment>
<evidence type="ECO:0000256" key="18">
    <source>
        <dbReference type="ARBA" id="ARBA00032297"/>
    </source>
</evidence>
<evidence type="ECO:0000256" key="12">
    <source>
        <dbReference type="ARBA" id="ARBA00022990"/>
    </source>
</evidence>
<dbReference type="EC" id="1.3.1.48" evidence="4"/>
<evidence type="ECO:0000256" key="7">
    <source>
        <dbReference type="ARBA" id="ARBA00022490"/>
    </source>
</evidence>
<evidence type="ECO:0000256" key="32">
    <source>
        <dbReference type="ARBA" id="ARBA00049070"/>
    </source>
</evidence>
<keyword evidence="11" id="KW-0521">NADP</keyword>
<dbReference type="PANTHER" id="PTHR43205:SF7">
    <property type="entry name" value="PROSTAGLANDIN REDUCTASE 1"/>
    <property type="match status" value="1"/>
</dbReference>
<dbReference type="AlphaFoldDB" id="A0ABD2PD77"/>
<evidence type="ECO:0000256" key="10">
    <source>
        <dbReference type="ARBA" id="ARBA00022832"/>
    </source>
</evidence>
<dbReference type="GO" id="GO:0006693">
    <property type="term" value="P:prostaglandin metabolic process"/>
    <property type="evidence" value="ECO:0007669"/>
    <property type="project" value="UniProtKB-KW"/>
</dbReference>
<keyword evidence="14" id="KW-0443">Lipid metabolism</keyword>
<evidence type="ECO:0000256" key="31">
    <source>
        <dbReference type="ARBA" id="ARBA00049068"/>
    </source>
</evidence>
<dbReference type="EC" id="1.3.1.74" evidence="5"/>
<comment type="catalytic activity">
    <reaction evidence="29">
        <text>20-hydroxy-leukotriene B4 + NADP(+) = 12-oxo-20-hydroxy-leukotriene B4 + NADPH + H(+)</text>
        <dbReference type="Rhea" id="RHEA:51208"/>
        <dbReference type="ChEBI" id="CHEBI:15378"/>
        <dbReference type="ChEBI" id="CHEBI:57460"/>
        <dbReference type="ChEBI" id="CHEBI:57783"/>
        <dbReference type="ChEBI" id="CHEBI:58349"/>
        <dbReference type="ChEBI" id="CHEBI:133346"/>
    </reaction>
    <physiologicalReaction direction="left-to-right" evidence="29">
        <dbReference type="Rhea" id="RHEA:51209"/>
    </physiologicalReaction>
</comment>
<evidence type="ECO:0000256" key="26">
    <source>
        <dbReference type="ARBA" id="ARBA00048066"/>
    </source>
</evidence>